<organism evidence="1 2">
    <name type="scientific">Azohydromonas caseinilytica</name>
    <dbReference type="NCBI Taxonomy" id="2728836"/>
    <lineage>
        <taxon>Bacteria</taxon>
        <taxon>Pseudomonadati</taxon>
        <taxon>Pseudomonadota</taxon>
        <taxon>Betaproteobacteria</taxon>
        <taxon>Burkholderiales</taxon>
        <taxon>Sphaerotilaceae</taxon>
        <taxon>Azohydromonas</taxon>
    </lineage>
</organism>
<evidence type="ECO:0000313" key="2">
    <source>
        <dbReference type="Proteomes" id="UP000574067"/>
    </source>
</evidence>
<name>A0A848FG02_9BURK</name>
<dbReference type="RefSeq" id="WP_169164055.1">
    <property type="nucleotide sequence ID" value="NZ_JABBFW010000066.1"/>
</dbReference>
<dbReference type="AlphaFoldDB" id="A0A848FG02"/>
<comment type="caution">
    <text evidence="1">The sequence shown here is derived from an EMBL/GenBank/DDBJ whole genome shotgun (WGS) entry which is preliminary data.</text>
</comment>
<dbReference type="EMBL" id="JABBFW010000066">
    <property type="protein sequence ID" value="NML19167.1"/>
    <property type="molecule type" value="Genomic_DNA"/>
</dbReference>
<gene>
    <name evidence="1" type="ORF">HHL10_29795</name>
</gene>
<reference evidence="1 2" key="1">
    <citation type="submission" date="2020-04" db="EMBL/GenBank/DDBJ databases">
        <title>Azohydromonas sp. isolated from soil.</title>
        <authorList>
            <person name="Dahal R.H."/>
        </authorList>
    </citation>
    <scope>NUCLEOTIDE SEQUENCE [LARGE SCALE GENOMIC DNA]</scope>
    <source>
        <strain evidence="1 2">G-1-1-14</strain>
    </source>
</reference>
<proteinExistence type="predicted"/>
<dbReference type="Proteomes" id="UP000574067">
    <property type="component" value="Unassembled WGS sequence"/>
</dbReference>
<accession>A0A848FG02</accession>
<protein>
    <submittedName>
        <fullName evidence="1">Uncharacterized protein</fullName>
    </submittedName>
</protein>
<keyword evidence="2" id="KW-1185">Reference proteome</keyword>
<evidence type="ECO:0000313" key="1">
    <source>
        <dbReference type="EMBL" id="NML19167.1"/>
    </source>
</evidence>
<sequence>MKMRKPGTPSTTEPSDLVAVRNAVDDQLDDLVQQLITVFEMGEPHVHGPTKLVWVRHKILLCCERDSRTVVSNRQPIGLDQLARRLSELACELRCIRRLLNKELPEKKPEIGWAIHIASRIIYRLRSALDDVQKLEHSQLQQYWFGKSLVGAVVLLAEVFSPTSLFLCHNIYPGEDSSQIGVVKCANAPELKMASTERRIRHIGGPADTLAPSGGVTKFVNTQLLQFNKAG</sequence>